<evidence type="ECO:0000313" key="2">
    <source>
        <dbReference type="EMBL" id="KAF6085756.1"/>
    </source>
</evidence>
<feature type="domain" description="EF-hand" evidence="1">
    <location>
        <begin position="67"/>
        <end position="102"/>
    </location>
</feature>
<dbReference type="EMBL" id="JABVXQ010000011">
    <property type="protein sequence ID" value="KAF6085756.1"/>
    <property type="molecule type" value="Genomic_DNA"/>
</dbReference>
<dbReference type="AlphaFoldDB" id="A0A833Z7I4"/>
<dbReference type="InterPro" id="IPR002048">
    <property type="entry name" value="EF_hand_dom"/>
</dbReference>
<dbReference type="Pfam" id="PF24548">
    <property type="entry name" value="EF_EFCAB10_C"/>
    <property type="match status" value="1"/>
</dbReference>
<evidence type="ECO:0000313" key="3">
    <source>
        <dbReference type="Proteomes" id="UP000664940"/>
    </source>
</evidence>
<protein>
    <submittedName>
        <fullName evidence="2">EF-hand calcium binding domain 10</fullName>
    </submittedName>
</protein>
<dbReference type="SUPFAM" id="SSF47391">
    <property type="entry name" value="Dimerization-anchoring domain of cAMP-dependent PK regulatory subunit"/>
    <property type="match status" value="1"/>
</dbReference>
<dbReference type="SUPFAM" id="SSF47473">
    <property type="entry name" value="EF-hand"/>
    <property type="match status" value="1"/>
</dbReference>
<gene>
    <name evidence="2" type="ORF">HJG60_004267</name>
</gene>
<dbReference type="InterPro" id="IPR056587">
    <property type="entry name" value="EF_EFCAB10_C"/>
</dbReference>
<accession>A0A833Z7I4</accession>
<dbReference type="InterPro" id="IPR049760">
    <property type="entry name" value="DD_EFCAB10"/>
</dbReference>
<reference evidence="2 3" key="1">
    <citation type="journal article" date="2020" name="Nature">
        <title>Six reference-quality genomes reveal evolution of bat adaptations.</title>
        <authorList>
            <person name="Jebb D."/>
            <person name="Huang Z."/>
            <person name="Pippel M."/>
            <person name="Hughes G.M."/>
            <person name="Lavrichenko K."/>
            <person name="Devanna P."/>
            <person name="Winkler S."/>
            <person name="Jermiin L.S."/>
            <person name="Skirmuntt E.C."/>
            <person name="Katzourakis A."/>
            <person name="Burkitt-Gray L."/>
            <person name="Ray D.A."/>
            <person name="Sullivan K.A.M."/>
            <person name="Roscito J.G."/>
            <person name="Kirilenko B.M."/>
            <person name="Davalos L.M."/>
            <person name="Corthals A.P."/>
            <person name="Power M.L."/>
            <person name="Jones G."/>
            <person name="Ransome R.D."/>
            <person name="Dechmann D.K.N."/>
            <person name="Locatelli A.G."/>
            <person name="Puechmaille S.J."/>
            <person name="Fedrigo O."/>
            <person name="Jarvis E.D."/>
            <person name="Hiller M."/>
            <person name="Vernes S.C."/>
            <person name="Myers E.W."/>
            <person name="Teeling E.C."/>
        </authorList>
    </citation>
    <scope>NUCLEOTIDE SEQUENCE [LARGE SCALE GENOMIC DNA]</scope>
    <source>
        <strain evidence="2">Bat1K_MPI-CBG_1</strain>
    </source>
</reference>
<dbReference type="PANTHER" id="PTHR21847:SF1">
    <property type="entry name" value="EF-HAND CALCIUM-BINDING DOMAIN-CONTAINING PROTEIN 10"/>
    <property type="match status" value="1"/>
</dbReference>
<dbReference type="PANTHER" id="PTHR21847">
    <property type="entry name" value="EF-HAND CALCIUM-BINDING DOMAIN-CONTAINING PROTEIN 10"/>
    <property type="match status" value="1"/>
</dbReference>
<dbReference type="GO" id="GO:0005509">
    <property type="term" value="F:calcium ion binding"/>
    <property type="evidence" value="ECO:0007669"/>
    <property type="project" value="InterPro"/>
</dbReference>
<dbReference type="Proteomes" id="UP000664940">
    <property type="component" value="Unassembled WGS sequence"/>
</dbReference>
<name>A0A833Z7I4_9CHIR</name>
<organism evidence="2 3">
    <name type="scientific">Phyllostomus discolor</name>
    <name type="common">pale spear-nosed bat</name>
    <dbReference type="NCBI Taxonomy" id="89673"/>
    <lineage>
        <taxon>Eukaryota</taxon>
        <taxon>Metazoa</taxon>
        <taxon>Chordata</taxon>
        <taxon>Craniata</taxon>
        <taxon>Vertebrata</taxon>
        <taxon>Euteleostomi</taxon>
        <taxon>Mammalia</taxon>
        <taxon>Eutheria</taxon>
        <taxon>Laurasiatheria</taxon>
        <taxon>Chiroptera</taxon>
        <taxon>Yangochiroptera</taxon>
        <taxon>Phyllostomidae</taxon>
        <taxon>Phyllostominae</taxon>
        <taxon>Phyllostomus</taxon>
    </lineage>
</organism>
<dbReference type="InterPro" id="IPR011992">
    <property type="entry name" value="EF-hand-dom_pair"/>
</dbReference>
<comment type="caution">
    <text evidence="2">The sequence shown here is derived from an EMBL/GenBank/DDBJ whole genome shotgun (WGS) entry which is preliminary data.</text>
</comment>
<sequence length="153" mass="17562">MEAGPSFRSRELQAKNYLKKHRIMELLNYLTSSLLFFQPNKPREYLVSLLERLRIAKITGVAFPVFMNHSNIVAMFEMMDTSKKGTISFVQYREALNTLGLCTADEVLKDDGHGITLDKFRNEVNRRSKEVCGRTKGKDSVSYQTATELLLLH</sequence>
<dbReference type="PROSITE" id="PS50222">
    <property type="entry name" value="EF_HAND_2"/>
    <property type="match status" value="1"/>
</dbReference>
<dbReference type="CDD" id="cd22976">
    <property type="entry name" value="DD_EFCAB10"/>
    <property type="match status" value="1"/>
</dbReference>
<dbReference type="InterPro" id="IPR039879">
    <property type="entry name" value="EFC10"/>
</dbReference>
<proteinExistence type="predicted"/>
<evidence type="ECO:0000259" key="1">
    <source>
        <dbReference type="PROSITE" id="PS50222"/>
    </source>
</evidence>